<dbReference type="SUPFAM" id="SSF56935">
    <property type="entry name" value="Porins"/>
    <property type="match status" value="1"/>
</dbReference>
<dbReference type="InterPro" id="IPR039426">
    <property type="entry name" value="TonB-dep_rcpt-like"/>
</dbReference>
<dbReference type="Pfam" id="PF00593">
    <property type="entry name" value="TonB_dep_Rec_b-barrel"/>
    <property type="match status" value="1"/>
</dbReference>
<keyword evidence="4" id="KW-0410">Iron transport</keyword>
<dbReference type="PROSITE" id="PS52016">
    <property type="entry name" value="TONB_DEPENDENT_REC_3"/>
    <property type="match status" value="1"/>
</dbReference>
<keyword evidence="7" id="KW-0406">Ion transport</keyword>
<dbReference type="GO" id="GO:0006826">
    <property type="term" value="P:iron ion transport"/>
    <property type="evidence" value="ECO:0007669"/>
    <property type="project" value="UniProtKB-KW"/>
</dbReference>
<evidence type="ECO:0000256" key="13">
    <source>
        <dbReference type="SAM" id="MobiDB-lite"/>
    </source>
</evidence>
<sequence length="1019" mass="108426">MKASLRCETALGSLMVSAMLGWATPASAQAIPPQGGDAKAAGTATPASSSPSATAAAAQTAPAATAEPIGDIIVTAQRRSESLQRVPIAVTAFTAGALQAQQIKNSSDLQLSLPNVTFTKTNFSGASFTIRGIGDLCVGTSCDQATAIHVNDMPLLQSRLFENEFFDLERIEVLRGPQGTLFGRNATAGVINFITARPELDGVHADGQIEYGNYDSRKLTGMFNLPISDAVGIRVAGTYLRRDGYTRNLFNDTRIDGRDLYALRGTLRIKPTDSTTLDIIGSYFHERDDRMRFQKQLCGADTTGVLGCRPDRLDYGTSNPSAGFGTLLSSQETINLVTRGNPLFANLGLNSIYAPTAVPADANPADPRAVRVDFRPRYYAKNAYVMARLEQRLGDALALTVTGGYNHDQTDLRADMTNRVAASLVGNTGINRLAALAAAPGAAFPGGSNPFAPAAAALFPNGPTRFCVSEPTDALTGIYGGNVAGCAANGGDFDASRTKARQYSIEAHVDSKFDGPFNFLLGGIYLDDQVTNNYFANGFLIDYASGILGAATTLGQRSTGNASYPNVFLAPPFFDGEVSSYRLKSYGLFGELYVQATDRLKLTGGLRYSNDRKRQIARNLTLSFPVPYGITDAAQSPYIGTYDADSSVAGIQPVADTRATSDALTGRFVVDFQLNPRTMVYASYARGYKSAGINPPVPAIFQVPSTFAPESVDAFELGAKATMLGGTLRLNTSAFYYRYKNLQISRLVARTSVNDNTNADIYGAEAEAVISPTRRFQVNLSASYLHTRIKDLSLIDPRDPSGGRTDTVILKDISTGSNCVVRPTTPGNAAGANLLVTAFNRSLGLRAPVAVPGTNTTGAFSVCSALAGTIANPPSALRALFATPSGALPFTVSDGVAVNLRGNALPQSPTYKFSAGAQYKIDLGGGMTLVPRADLTYTGGFYGRVFNTNIDRVQGYEIVNAQIQWNGPENRYFVRGFIQNLTGNNAITGQFLADQAAGLTTNVFLLEPRRYGIAAGFHF</sequence>
<keyword evidence="8 12" id="KW-0798">TonB box</keyword>
<accession>A0A7W7EWQ6</accession>
<comment type="caution">
    <text evidence="17">The sequence shown here is derived from an EMBL/GenBank/DDBJ whole genome shotgun (WGS) entry which is preliminary data.</text>
</comment>
<evidence type="ECO:0000256" key="11">
    <source>
        <dbReference type="PROSITE-ProRule" id="PRU01360"/>
    </source>
</evidence>
<evidence type="ECO:0000256" key="14">
    <source>
        <dbReference type="SAM" id="SignalP"/>
    </source>
</evidence>
<keyword evidence="3 11" id="KW-1134">Transmembrane beta strand</keyword>
<keyword evidence="17" id="KW-0675">Receptor</keyword>
<dbReference type="Pfam" id="PF07715">
    <property type="entry name" value="Plug"/>
    <property type="match status" value="1"/>
</dbReference>
<dbReference type="PANTHER" id="PTHR32552:SF81">
    <property type="entry name" value="TONB-DEPENDENT OUTER MEMBRANE RECEPTOR"/>
    <property type="match status" value="1"/>
</dbReference>
<feature type="region of interest" description="Disordered" evidence="13">
    <location>
        <begin position="31"/>
        <end position="62"/>
    </location>
</feature>
<evidence type="ECO:0000259" key="15">
    <source>
        <dbReference type="Pfam" id="PF00593"/>
    </source>
</evidence>
<evidence type="ECO:0000313" key="18">
    <source>
        <dbReference type="Proteomes" id="UP000574769"/>
    </source>
</evidence>
<dbReference type="RefSeq" id="WP_184111043.1">
    <property type="nucleotide sequence ID" value="NZ_JACHNY010000001.1"/>
</dbReference>
<keyword evidence="18" id="KW-1185">Reference proteome</keyword>
<keyword evidence="10 11" id="KW-0998">Cell outer membrane</keyword>
<evidence type="ECO:0000256" key="10">
    <source>
        <dbReference type="ARBA" id="ARBA00023237"/>
    </source>
</evidence>
<dbReference type="AlphaFoldDB" id="A0A7W7EWQ6"/>
<feature type="domain" description="TonB-dependent receptor plug" evidence="16">
    <location>
        <begin position="83"/>
        <end position="190"/>
    </location>
</feature>
<name>A0A7W7EWQ6_9SPHN</name>
<keyword evidence="6" id="KW-0408">Iron</keyword>
<feature type="compositionally biased region" description="Low complexity" evidence="13">
    <location>
        <begin position="38"/>
        <end position="62"/>
    </location>
</feature>
<evidence type="ECO:0000256" key="2">
    <source>
        <dbReference type="ARBA" id="ARBA00022448"/>
    </source>
</evidence>
<evidence type="ECO:0000259" key="16">
    <source>
        <dbReference type="Pfam" id="PF07715"/>
    </source>
</evidence>
<dbReference type="EMBL" id="JACHNY010000001">
    <property type="protein sequence ID" value="MBB4616309.1"/>
    <property type="molecule type" value="Genomic_DNA"/>
</dbReference>
<protein>
    <submittedName>
        <fullName evidence="17">Outer membrane receptor protein involved in Fe transport</fullName>
    </submittedName>
</protein>
<evidence type="ECO:0000256" key="9">
    <source>
        <dbReference type="ARBA" id="ARBA00023136"/>
    </source>
</evidence>
<dbReference type="GO" id="GO:0009279">
    <property type="term" value="C:cell outer membrane"/>
    <property type="evidence" value="ECO:0007669"/>
    <property type="project" value="UniProtKB-SubCell"/>
</dbReference>
<evidence type="ECO:0000256" key="3">
    <source>
        <dbReference type="ARBA" id="ARBA00022452"/>
    </source>
</evidence>
<keyword evidence="2 11" id="KW-0813">Transport</keyword>
<evidence type="ECO:0000256" key="7">
    <source>
        <dbReference type="ARBA" id="ARBA00023065"/>
    </source>
</evidence>
<keyword evidence="9 11" id="KW-0472">Membrane</keyword>
<dbReference type="Gene3D" id="2.40.170.20">
    <property type="entry name" value="TonB-dependent receptor, beta-barrel domain"/>
    <property type="match status" value="3"/>
</dbReference>
<organism evidence="17 18">
    <name type="scientific">Sphingomonas abaci</name>
    <dbReference type="NCBI Taxonomy" id="237611"/>
    <lineage>
        <taxon>Bacteria</taxon>
        <taxon>Pseudomonadati</taxon>
        <taxon>Pseudomonadota</taxon>
        <taxon>Alphaproteobacteria</taxon>
        <taxon>Sphingomonadales</taxon>
        <taxon>Sphingomonadaceae</taxon>
        <taxon>Sphingomonas</taxon>
    </lineage>
</organism>
<evidence type="ECO:0000313" key="17">
    <source>
        <dbReference type="EMBL" id="MBB4616309.1"/>
    </source>
</evidence>
<dbReference type="InterPro" id="IPR012910">
    <property type="entry name" value="Plug_dom"/>
</dbReference>
<evidence type="ECO:0000256" key="1">
    <source>
        <dbReference type="ARBA" id="ARBA00004571"/>
    </source>
</evidence>
<evidence type="ECO:0000256" key="8">
    <source>
        <dbReference type="ARBA" id="ARBA00023077"/>
    </source>
</evidence>
<dbReference type="InterPro" id="IPR000531">
    <property type="entry name" value="Beta-barrel_TonB"/>
</dbReference>
<reference evidence="17 18" key="1">
    <citation type="submission" date="2020-08" db="EMBL/GenBank/DDBJ databases">
        <title>Genomic Encyclopedia of Type Strains, Phase IV (KMG-IV): sequencing the most valuable type-strain genomes for metagenomic binning, comparative biology and taxonomic classification.</title>
        <authorList>
            <person name="Goeker M."/>
        </authorList>
    </citation>
    <scope>NUCLEOTIDE SEQUENCE [LARGE SCALE GENOMIC DNA]</scope>
    <source>
        <strain evidence="17 18">DSM 15867</strain>
    </source>
</reference>
<feature type="signal peptide" evidence="14">
    <location>
        <begin position="1"/>
        <end position="28"/>
    </location>
</feature>
<feature type="domain" description="TonB-dependent receptor-like beta-barrel" evidence="15">
    <location>
        <begin position="499"/>
        <end position="981"/>
    </location>
</feature>
<dbReference type="InterPro" id="IPR036942">
    <property type="entry name" value="Beta-barrel_TonB_sf"/>
</dbReference>
<evidence type="ECO:0000256" key="4">
    <source>
        <dbReference type="ARBA" id="ARBA00022496"/>
    </source>
</evidence>
<proteinExistence type="inferred from homology"/>
<keyword evidence="5 11" id="KW-0812">Transmembrane</keyword>
<dbReference type="PANTHER" id="PTHR32552">
    <property type="entry name" value="FERRICHROME IRON RECEPTOR-RELATED"/>
    <property type="match status" value="1"/>
</dbReference>
<evidence type="ECO:0000256" key="5">
    <source>
        <dbReference type="ARBA" id="ARBA00022692"/>
    </source>
</evidence>
<dbReference type="Proteomes" id="UP000574769">
    <property type="component" value="Unassembled WGS sequence"/>
</dbReference>
<comment type="subcellular location">
    <subcellularLocation>
        <location evidence="1 11">Cell outer membrane</location>
        <topology evidence="1 11">Multi-pass membrane protein</topology>
    </subcellularLocation>
</comment>
<keyword evidence="14" id="KW-0732">Signal</keyword>
<comment type="similarity">
    <text evidence="11 12">Belongs to the TonB-dependent receptor family.</text>
</comment>
<feature type="chain" id="PRO_5031182707" evidence="14">
    <location>
        <begin position="29"/>
        <end position="1019"/>
    </location>
</feature>
<gene>
    <name evidence="17" type="ORF">GGQ96_000415</name>
</gene>
<evidence type="ECO:0000256" key="6">
    <source>
        <dbReference type="ARBA" id="ARBA00023004"/>
    </source>
</evidence>
<evidence type="ECO:0000256" key="12">
    <source>
        <dbReference type="RuleBase" id="RU003357"/>
    </source>
</evidence>